<evidence type="ECO:0000313" key="3">
    <source>
        <dbReference type="Proteomes" id="UP000241405"/>
    </source>
</evidence>
<dbReference type="AlphaFoldDB" id="A0A2T3JBQ3"/>
<evidence type="ECO:0000313" key="2">
    <source>
        <dbReference type="EMBL" id="PSU46283.1"/>
    </source>
</evidence>
<keyword evidence="3" id="KW-1185">Reference proteome</keyword>
<gene>
    <name evidence="2" type="ORF">C9J18_20670</name>
    <name evidence="1" type="ORF">CTM96_20560</name>
</gene>
<evidence type="ECO:0000313" key="1">
    <source>
        <dbReference type="EMBL" id="PSU19945.1"/>
    </source>
</evidence>
<dbReference type="Proteomes" id="UP000241618">
    <property type="component" value="Unassembled WGS sequence"/>
</dbReference>
<accession>A0A2T3JBQ3</accession>
<protein>
    <submittedName>
        <fullName evidence="2">Uncharacterized protein</fullName>
    </submittedName>
</protein>
<reference evidence="3 4" key="1">
    <citation type="submission" date="2018-03" db="EMBL/GenBank/DDBJ databases">
        <title>Whole genome sequencing of Histamine producing bacteria.</title>
        <authorList>
            <person name="Butler K."/>
        </authorList>
    </citation>
    <scope>NUCLEOTIDE SEQUENCE [LARGE SCALE GENOMIC DNA]</scope>
    <source>
        <strain evidence="2 4">FS-6.1</strain>
        <strain evidence="1 3">FS-6.2</strain>
    </source>
</reference>
<dbReference type="EMBL" id="PYMO01000036">
    <property type="protein sequence ID" value="PSU19945.1"/>
    <property type="molecule type" value="Genomic_DNA"/>
</dbReference>
<proteinExistence type="predicted"/>
<dbReference type="Proteomes" id="UP000241405">
    <property type="component" value="Unassembled WGS sequence"/>
</dbReference>
<sequence length="59" mass="6545">MKNMNDLDKIITIASLVAAKRRGMSVSAAKNLLQLGIEPTRANATLLHRQQTPKKLENM</sequence>
<evidence type="ECO:0000313" key="4">
    <source>
        <dbReference type="Proteomes" id="UP000241618"/>
    </source>
</evidence>
<name>A0A2T3JBQ3_PHOPO</name>
<dbReference type="EMBL" id="PYMP01000033">
    <property type="protein sequence ID" value="PSU46283.1"/>
    <property type="molecule type" value="Genomic_DNA"/>
</dbReference>
<dbReference type="RefSeq" id="WP_107191593.1">
    <property type="nucleotide sequence ID" value="NZ_PYMN01000036.1"/>
</dbReference>
<comment type="caution">
    <text evidence="2">The sequence shown here is derived from an EMBL/GenBank/DDBJ whole genome shotgun (WGS) entry which is preliminary data.</text>
</comment>
<organism evidence="2 4">
    <name type="scientific">Photobacterium phosphoreum</name>
    <dbReference type="NCBI Taxonomy" id="659"/>
    <lineage>
        <taxon>Bacteria</taxon>
        <taxon>Pseudomonadati</taxon>
        <taxon>Pseudomonadota</taxon>
        <taxon>Gammaproteobacteria</taxon>
        <taxon>Vibrionales</taxon>
        <taxon>Vibrionaceae</taxon>
        <taxon>Photobacterium</taxon>
    </lineage>
</organism>